<evidence type="ECO:0000256" key="4">
    <source>
        <dbReference type="ARBA" id="ARBA00023136"/>
    </source>
</evidence>
<evidence type="ECO:0000256" key="3">
    <source>
        <dbReference type="ARBA" id="ARBA00022989"/>
    </source>
</evidence>
<feature type="transmembrane region" description="Helical" evidence="6">
    <location>
        <begin position="195"/>
        <end position="214"/>
    </location>
</feature>
<dbReference type="InterPro" id="IPR052706">
    <property type="entry name" value="Membrane-Transporter-like"/>
</dbReference>
<dbReference type="SUPFAM" id="SSF52091">
    <property type="entry name" value="SpoIIaa-like"/>
    <property type="match status" value="1"/>
</dbReference>
<evidence type="ECO:0000256" key="2">
    <source>
        <dbReference type="ARBA" id="ARBA00022692"/>
    </source>
</evidence>
<evidence type="ECO:0000259" key="7">
    <source>
        <dbReference type="PROSITE" id="PS50801"/>
    </source>
</evidence>
<reference evidence="8 9" key="1">
    <citation type="journal article" date="2024" name="J Genomics">
        <title>Draft genome sequencing and assembly of Favolaschia claudopus CIRM-BRFM 2984 isolated from oak limbs.</title>
        <authorList>
            <person name="Navarro D."/>
            <person name="Drula E."/>
            <person name="Chaduli D."/>
            <person name="Cazenave R."/>
            <person name="Ahrendt S."/>
            <person name="Wang J."/>
            <person name="Lipzen A."/>
            <person name="Daum C."/>
            <person name="Barry K."/>
            <person name="Grigoriev I.V."/>
            <person name="Favel A."/>
            <person name="Rosso M.N."/>
            <person name="Martin F."/>
        </authorList>
    </citation>
    <scope>NUCLEOTIDE SEQUENCE [LARGE SCALE GENOMIC DNA]</scope>
    <source>
        <strain evidence="8 9">CIRM-BRFM 2984</strain>
    </source>
</reference>
<protein>
    <recommendedName>
        <fullName evidence="7">STAS domain-containing protein</fullName>
    </recommendedName>
</protein>
<dbReference type="InterPro" id="IPR036513">
    <property type="entry name" value="STAS_dom_sf"/>
</dbReference>
<feature type="transmembrane region" description="Helical" evidence="6">
    <location>
        <begin position="83"/>
        <end position="102"/>
    </location>
</feature>
<evidence type="ECO:0000313" key="9">
    <source>
        <dbReference type="Proteomes" id="UP001362999"/>
    </source>
</evidence>
<keyword evidence="3 6" id="KW-1133">Transmembrane helix</keyword>
<dbReference type="Proteomes" id="UP001362999">
    <property type="component" value="Unassembled WGS sequence"/>
</dbReference>
<feature type="transmembrane region" description="Helical" evidence="6">
    <location>
        <begin position="226"/>
        <end position="248"/>
    </location>
</feature>
<dbReference type="AlphaFoldDB" id="A0AAW0EJU0"/>
<proteinExistence type="predicted"/>
<dbReference type="Gene3D" id="3.30.750.24">
    <property type="entry name" value="STAS domain"/>
    <property type="match status" value="1"/>
</dbReference>
<sequence length="854" mass="92604">MNVVKARSSRFLGSLPLRLYRALPAVLLGTLINVLDAGQLSTGILIFPAEDSALRALQLQGLSMFIMSTLTSQLAMTLGGSRFPGGVGAMLIEILPFLRGIVNDIRAALGDGHPGLIPTIMAVYALTSFLTGAMFLILGILKLGNLVAYFPQTVLTGTIGAIGLSLFLLGLELPFPSSAPPLTLSNVSSTLFGKAHLGILAASFFPVFFLSLSLRSRYIEIWTRGLVRSAYYIPMYLLTIPAVFWIAVRALGISKDSLVAGGWLFTVDSAGSSPSGIVASWNYWTLFDFKMVQWWALKNATQNIVLLVVIGVLNLPIYVPTLAFTLDVSYDMNHELLGQAAGNFFAGVVGTLPNLVQYSYSVYVTRAKGGRFELFIVSILTAALFFTSGFLLPYVPTILASALILFIGVELFLEAIWEASKTLAWMEYAIVLGTLAACTFLGFAEGFGVGIGAAGAVYLVYGVIDSPARVTRWAEWNELQQMRSQDEDHVAAPIEGRLPSPRNLTPAPITLDPPRTSGSGSSLHSPPSDVKTYHDTDILREINARVITLSGYIFFASIPSLEKALLNPSSPASFFILDLTNAHRIETAAARVLLRCVRELKLKDSLLVICGVRHGSGLSSDFERAEVGLVFDPPLSGGESAVPGIPTFQTRESCLVWCRSEHENRLQRASKPEGLDDQEMQDIFEKFCALFEFDLARVIEPDSTETDGDETPLKRFLECGAEISVLLPGQVIHRQGITCIIEGEIAVTASSSDSGPVPSIALRPSVQRLLAMMPSETVRVLRERFRLPAFLRRRTNSSELVTRLLPGGVVDWRGQLDGSIAIAKTRTIVVTLTGEPLLEWGHQKIGSSIDANGA</sequence>
<dbReference type="EMBL" id="JAWWNJ010000001">
    <property type="protein sequence ID" value="KAK7065028.1"/>
    <property type="molecule type" value="Genomic_DNA"/>
</dbReference>
<dbReference type="GO" id="GO:0016020">
    <property type="term" value="C:membrane"/>
    <property type="evidence" value="ECO:0007669"/>
    <property type="project" value="UniProtKB-SubCell"/>
</dbReference>
<dbReference type="PANTHER" id="PTHR43310:SF4">
    <property type="entry name" value="AFR304WP"/>
    <property type="match status" value="1"/>
</dbReference>
<feature type="compositionally biased region" description="Low complexity" evidence="5">
    <location>
        <begin position="517"/>
        <end position="528"/>
    </location>
</feature>
<dbReference type="PANTHER" id="PTHR43310">
    <property type="entry name" value="SULFATE TRANSPORTER YBAR-RELATED"/>
    <property type="match status" value="1"/>
</dbReference>
<accession>A0AAW0EJU0</accession>
<feature type="transmembrane region" description="Helical" evidence="6">
    <location>
        <begin position="372"/>
        <end position="392"/>
    </location>
</feature>
<feature type="transmembrane region" description="Helical" evidence="6">
    <location>
        <begin position="429"/>
        <end position="461"/>
    </location>
</feature>
<feature type="transmembrane region" description="Helical" evidence="6">
    <location>
        <begin position="336"/>
        <end position="360"/>
    </location>
</feature>
<feature type="region of interest" description="Disordered" evidence="5">
    <location>
        <begin position="495"/>
        <end position="529"/>
    </location>
</feature>
<evidence type="ECO:0000256" key="5">
    <source>
        <dbReference type="SAM" id="MobiDB-lite"/>
    </source>
</evidence>
<keyword evidence="2 6" id="KW-0812">Transmembrane</keyword>
<dbReference type="InterPro" id="IPR011547">
    <property type="entry name" value="SLC26A/SulP_dom"/>
</dbReference>
<feature type="transmembrane region" description="Helical" evidence="6">
    <location>
        <begin position="260"/>
        <end position="284"/>
    </location>
</feature>
<keyword evidence="9" id="KW-1185">Reference proteome</keyword>
<keyword evidence="4 6" id="KW-0472">Membrane</keyword>
<comment type="subcellular location">
    <subcellularLocation>
        <location evidence="1">Membrane</location>
        <topology evidence="1">Multi-pass membrane protein</topology>
    </subcellularLocation>
</comment>
<feature type="transmembrane region" description="Helical" evidence="6">
    <location>
        <begin position="122"/>
        <end position="141"/>
    </location>
</feature>
<feature type="transmembrane region" description="Helical" evidence="6">
    <location>
        <begin position="153"/>
        <end position="175"/>
    </location>
</feature>
<comment type="caution">
    <text evidence="8">The sequence shown here is derived from an EMBL/GenBank/DDBJ whole genome shotgun (WGS) entry which is preliminary data.</text>
</comment>
<name>A0AAW0EJU0_9AGAR</name>
<organism evidence="8 9">
    <name type="scientific">Favolaschia claudopus</name>
    <dbReference type="NCBI Taxonomy" id="2862362"/>
    <lineage>
        <taxon>Eukaryota</taxon>
        <taxon>Fungi</taxon>
        <taxon>Dikarya</taxon>
        <taxon>Basidiomycota</taxon>
        <taxon>Agaricomycotina</taxon>
        <taxon>Agaricomycetes</taxon>
        <taxon>Agaricomycetidae</taxon>
        <taxon>Agaricales</taxon>
        <taxon>Marasmiineae</taxon>
        <taxon>Mycenaceae</taxon>
        <taxon>Favolaschia</taxon>
    </lineage>
</organism>
<evidence type="ECO:0000256" key="6">
    <source>
        <dbReference type="SAM" id="Phobius"/>
    </source>
</evidence>
<feature type="transmembrane region" description="Helical" evidence="6">
    <location>
        <begin position="398"/>
        <end position="417"/>
    </location>
</feature>
<dbReference type="InterPro" id="IPR002645">
    <property type="entry name" value="STAS_dom"/>
</dbReference>
<gene>
    <name evidence="8" type="ORF">R3P38DRAFT_2827626</name>
</gene>
<feature type="domain" description="STAS" evidence="7">
    <location>
        <begin position="534"/>
        <end position="613"/>
    </location>
</feature>
<dbReference type="Pfam" id="PF00916">
    <property type="entry name" value="Sulfate_transp"/>
    <property type="match status" value="1"/>
</dbReference>
<dbReference type="PROSITE" id="PS50801">
    <property type="entry name" value="STAS"/>
    <property type="match status" value="1"/>
</dbReference>
<evidence type="ECO:0000313" key="8">
    <source>
        <dbReference type="EMBL" id="KAK7065028.1"/>
    </source>
</evidence>
<feature type="transmembrane region" description="Helical" evidence="6">
    <location>
        <begin position="304"/>
        <end position="324"/>
    </location>
</feature>
<evidence type="ECO:0000256" key="1">
    <source>
        <dbReference type="ARBA" id="ARBA00004141"/>
    </source>
</evidence>
<dbReference type="Pfam" id="PF01740">
    <property type="entry name" value="STAS"/>
    <property type="match status" value="1"/>
</dbReference>